<feature type="compositionally biased region" description="Low complexity" evidence="2">
    <location>
        <begin position="435"/>
        <end position="457"/>
    </location>
</feature>
<evidence type="ECO:0008006" key="6">
    <source>
        <dbReference type="Google" id="ProtNLM"/>
    </source>
</evidence>
<feature type="non-terminal residue" evidence="4">
    <location>
        <position position="519"/>
    </location>
</feature>
<proteinExistence type="predicted"/>
<name>A0A7R9C216_9CRUS</name>
<protein>
    <recommendedName>
        <fullName evidence="6">ALK tyrosine kinase receptor</fullName>
    </recommendedName>
</protein>
<keyword evidence="3" id="KW-0812">Transmembrane</keyword>
<reference evidence="4" key="1">
    <citation type="submission" date="2020-11" db="EMBL/GenBank/DDBJ databases">
        <authorList>
            <person name="Tran Van P."/>
        </authorList>
    </citation>
    <scope>NUCLEOTIDE SEQUENCE</scope>
</reference>
<evidence type="ECO:0000256" key="3">
    <source>
        <dbReference type="SAM" id="Phobius"/>
    </source>
</evidence>
<feature type="region of interest" description="Disordered" evidence="2">
    <location>
        <begin position="494"/>
        <end position="519"/>
    </location>
</feature>
<dbReference type="AlphaFoldDB" id="A0A7R9C216"/>
<keyword evidence="1" id="KW-0547">Nucleotide-binding</keyword>
<feature type="transmembrane region" description="Helical" evidence="3">
    <location>
        <begin position="217"/>
        <end position="239"/>
    </location>
</feature>
<evidence type="ECO:0000256" key="2">
    <source>
        <dbReference type="SAM" id="MobiDB-lite"/>
    </source>
</evidence>
<feature type="transmembrane region" description="Helical" evidence="3">
    <location>
        <begin position="245"/>
        <end position="269"/>
    </location>
</feature>
<gene>
    <name evidence="4" type="ORF">NMOB1V02_LOCUS11818</name>
</gene>
<keyword evidence="3" id="KW-0472">Membrane</keyword>
<sequence>MALFQQSDGPRLKPLAIASGGGGAPSLITEDNIKNIHGKGIHLGDMAAVDDFFESLAGHGGGWSGHKRNANSAGSLLEGAQGGKPCGQVAAFAEQFSIPLSEGGFGGGGGGCFGGGGGGGYYGGDGGEDVSSNGEGGWSFASGTDVAIQEGANEGPGEVVILPAMSGKRCGCEYQCLPLSADMVSIRCLCPSHLFLGPDGFSCIADVTVGQAVDLSVIIPLAVIAVIMFGVFIALSFSICTSLEYFPVIIRVVHVHVCLFLFTLLRPIIIAGNQYQKRRHRIMGLTNRPLSSMALNRMGAQFGDGTGATLLGAPTALPGGAVMDSNMVTEYNPNYEFGGICSLQDLKTVPRDRLSLVKGLGQGAFGEVYQGYLRNDENAEMAVAVKDPDVINTALPICTGVMALEMDTTIIRPPPSTDGSLPCLSLARGIGRAHSLSSSGAQSSHRSGGSGSSMTIGTRSMRQANRSEYMVPRNASSGALASRAEQERAVFGDGEMSRQQSVPYNMHETASTERLLAEA</sequence>
<evidence type="ECO:0000256" key="1">
    <source>
        <dbReference type="PROSITE-ProRule" id="PRU10141"/>
    </source>
</evidence>
<dbReference type="PROSITE" id="PS00107">
    <property type="entry name" value="PROTEIN_KINASE_ATP"/>
    <property type="match status" value="1"/>
</dbReference>
<dbReference type="OrthoDB" id="73209at2759"/>
<dbReference type="EMBL" id="CAJPEX010007344">
    <property type="protein sequence ID" value="CAG0924363.1"/>
    <property type="molecule type" value="Genomic_DNA"/>
</dbReference>
<feature type="region of interest" description="Disordered" evidence="2">
    <location>
        <begin position="434"/>
        <end position="457"/>
    </location>
</feature>
<evidence type="ECO:0000313" key="4">
    <source>
        <dbReference type="EMBL" id="CAD7284211.1"/>
    </source>
</evidence>
<dbReference type="SUPFAM" id="SSF56112">
    <property type="entry name" value="Protein kinase-like (PK-like)"/>
    <property type="match status" value="1"/>
</dbReference>
<feature type="binding site" evidence="1">
    <location>
        <position position="386"/>
    </location>
    <ligand>
        <name>ATP</name>
        <dbReference type="ChEBI" id="CHEBI:30616"/>
    </ligand>
</feature>
<keyword evidence="1" id="KW-0067">ATP-binding</keyword>
<keyword evidence="3" id="KW-1133">Transmembrane helix</keyword>
<dbReference type="Gene3D" id="3.30.200.20">
    <property type="entry name" value="Phosphorylase Kinase, domain 1"/>
    <property type="match status" value="1"/>
</dbReference>
<accession>A0A7R9C216</accession>
<dbReference type="InterPro" id="IPR011009">
    <property type="entry name" value="Kinase-like_dom_sf"/>
</dbReference>
<dbReference type="Proteomes" id="UP000678499">
    <property type="component" value="Unassembled WGS sequence"/>
</dbReference>
<evidence type="ECO:0000313" key="5">
    <source>
        <dbReference type="Proteomes" id="UP000678499"/>
    </source>
</evidence>
<dbReference type="GO" id="GO:0005524">
    <property type="term" value="F:ATP binding"/>
    <property type="evidence" value="ECO:0007669"/>
    <property type="project" value="UniProtKB-UniRule"/>
</dbReference>
<dbReference type="EMBL" id="OA889381">
    <property type="protein sequence ID" value="CAD7284211.1"/>
    <property type="molecule type" value="Genomic_DNA"/>
</dbReference>
<keyword evidence="5" id="KW-1185">Reference proteome</keyword>
<organism evidence="4">
    <name type="scientific">Notodromas monacha</name>
    <dbReference type="NCBI Taxonomy" id="399045"/>
    <lineage>
        <taxon>Eukaryota</taxon>
        <taxon>Metazoa</taxon>
        <taxon>Ecdysozoa</taxon>
        <taxon>Arthropoda</taxon>
        <taxon>Crustacea</taxon>
        <taxon>Oligostraca</taxon>
        <taxon>Ostracoda</taxon>
        <taxon>Podocopa</taxon>
        <taxon>Podocopida</taxon>
        <taxon>Cypridocopina</taxon>
        <taxon>Cypridoidea</taxon>
        <taxon>Cyprididae</taxon>
        <taxon>Notodromas</taxon>
    </lineage>
</organism>
<dbReference type="InterPro" id="IPR017441">
    <property type="entry name" value="Protein_kinase_ATP_BS"/>
</dbReference>